<feature type="transmembrane region" description="Helical" evidence="10">
    <location>
        <begin position="69"/>
        <end position="94"/>
    </location>
</feature>
<keyword evidence="8 10" id="KW-0975">Bacterial flagellum</keyword>
<evidence type="ECO:0000256" key="2">
    <source>
        <dbReference type="ARBA" id="ARBA00009772"/>
    </source>
</evidence>
<dbReference type="PANTHER" id="PTHR30065">
    <property type="entry name" value="FLAGELLAR BIOSYNTHETIC PROTEIN FLIR"/>
    <property type="match status" value="1"/>
</dbReference>
<keyword evidence="11" id="KW-0282">Flagellum</keyword>
<feature type="transmembrane region" description="Helical" evidence="10">
    <location>
        <begin position="6"/>
        <end position="27"/>
    </location>
</feature>
<protein>
    <recommendedName>
        <fullName evidence="3 9">Flagellar biosynthetic protein FliR</fullName>
    </recommendedName>
</protein>
<feature type="transmembrane region" description="Helical" evidence="10">
    <location>
        <begin position="39"/>
        <end position="57"/>
    </location>
</feature>
<dbReference type="AlphaFoldDB" id="A0A938XQB5"/>
<dbReference type="GO" id="GO:0009425">
    <property type="term" value="C:bacterial-type flagellum basal body"/>
    <property type="evidence" value="ECO:0007669"/>
    <property type="project" value="UniProtKB-SubCell"/>
</dbReference>
<evidence type="ECO:0000256" key="5">
    <source>
        <dbReference type="ARBA" id="ARBA00022692"/>
    </source>
</evidence>
<evidence type="ECO:0000256" key="10">
    <source>
        <dbReference type="RuleBase" id="RU362071"/>
    </source>
</evidence>
<dbReference type="PRINTS" id="PR00953">
    <property type="entry name" value="TYPE3IMRPROT"/>
</dbReference>
<dbReference type="InterPro" id="IPR006303">
    <property type="entry name" value="FliR"/>
</dbReference>
<dbReference type="EMBL" id="JAFBDQ010000001">
    <property type="protein sequence ID" value="MBM7555355.1"/>
    <property type="molecule type" value="Genomic_DNA"/>
</dbReference>
<dbReference type="RefSeq" id="WP_204700074.1">
    <property type="nucleotide sequence ID" value="NZ_JAFBDQ010000001.1"/>
</dbReference>
<evidence type="ECO:0000313" key="12">
    <source>
        <dbReference type="Proteomes" id="UP000774000"/>
    </source>
</evidence>
<keyword evidence="11" id="KW-0969">Cilium</keyword>
<comment type="caution">
    <text evidence="11">The sequence shown here is derived from an EMBL/GenBank/DDBJ whole genome shotgun (WGS) entry which is preliminary data.</text>
</comment>
<dbReference type="InterPro" id="IPR002010">
    <property type="entry name" value="T3SS_IM_R"/>
</dbReference>
<keyword evidence="12" id="KW-1185">Reference proteome</keyword>
<proteinExistence type="inferred from homology"/>
<dbReference type="PANTHER" id="PTHR30065:SF1">
    <property type="entry name" value="SURFACE PRESENTATION OF ANTIGENS PROTEIN SPAR"/>
    <property type="match status" value="1"/>
</dbReference>
<reference evidence="11" key="1">
    <citation type="submission" date="2021-01" db="EMBL/GenBank/DDBJ databases">
        <title>Genomic Encyclopedia of Type Strains, Phase IV (KMG-IV): sequencing the most valuable type-strain genomes for metagenomic binning, comparative biology and taxonomic classification.</title>
        <authorList>
            <person name="Goeker M."/>
        </authorList>
    </citation>
    <scope>NUCLEOTIDE SEQUENCE</scope>
    <source>
        <strain evidence="11">DSM 23230</strain>
    </source>
</reference>
<name>A0A938XQB5_9FIRM</name>
<evidence type="ECO:0000313" key="11">
    <source>
        <dbReference type="EMBL" id="MBM7555355.1"/>
    </source>
</evidence>
<organism evidence="11 12">
    <name type="scientific">Halanaerobacter jeridensis</name>
    <dbReference type="NCBI Taxonomy" id="706427"/>
    <lineage>
        <taxon>Bacteria</taxon>
        <taxon>Bacillati</taxon>
        <taxon>Bacillota</taxon>
        <taxon>Clostridia</taxon>
        <taxon>Halanaerobiales</taxon>
        <taxon>Halobacteroidaceae</taxon>
        <taxon>Halanaerobacter</taxon>
    </lineage>
</organism>
<keyword evidence="5 10" id="KW-0812">Transmembrane</keyword>
<comment type="subcellular location">
    <subcellularLocation>
        <location evidence="10">Cell membrane</location>
        <topology evidence="10">Multi-pass membrane protein</topology>
    </subcellularLocation>
    <subcellularLocation>
        <location evidence="10">Bacterial flagellum basal body</location>
    </subcellularLocation>
</comment>
<keyword evidence="6 10" id="KW-1133">Transmembrane helix</keyword>
<evidence type="ECO:0000256" key="9">
    <source>
        <dbReference type="NCBIfam" id="TIGR01400"/>
    </source>
</evidence>
<evidence type="ECO:0000256" key="3">
    <source>
        <dbReference type="ARBA" id="ARBA00021717"/>
    </source>
</evidence>
<comment type="caution">
    <text evidence="10">Lacks conserved residue(s) required for the propagation of feature annotation.</text>
</comment>
<keyword evidence="4 10" id="KW-1003">Cell membrane</keyword>
<dbReference type="GO" id="GO:0005886">
    <property type="term" value="C:plasma membrane"/>
    <property type="evidence" value="ECO:0007669"/>
    <property type="project" value="UniProtKB-SubCell"/>
</dbReference>
<gene>
    <name evidence="11" type="ORF">JOC47_000179</name>
</gene>
<accession>A0A938XQB5</accession>
<keyword evidence="7 10" id="KW-0472">Membrane</keyword>
<feature type="transmembrane region" description="Helical" evidence="10">
    <location>
        <begin position="181"/>
        <end position="204"/>
    </location>
</feature>
<evidence type="ECO:0000256" key="4">
    <source>
        <dbReference type="ARBA" id="ARBA00022475"/>
    </source>
</evidence>
<dbReference type="NCBIfam" id="TIGR01400">
    <property type="entry name" value="fliR"/>
    <property type="match status" value="1"/>
</dbReference>
<dbReference type="GO" id="GO:0044780">
    <property type="term" value="P:bacterial-type flagellum assembly"/>
    <property type="evidence" value="ECO:0007669"/>
    <property type="project" value="UniProtKB-UniRule"/>
</dbReference>
<comment type="function">
    <text evidence="1 10">Role in flagellar biosynthesis.</text>
</comment>
<dbReference type="GO" id="GO:0006605">
    <property type="term" value="P:protein targeting"/>
    <property type="evidence" value="ECO:0007669"/>
    <property type="project" value="UniProtKB-UniRule"/>
</dbReference>
<evidence type="ECO:0000256" key="8">
    <source>
        <dbReference type="ARBA" id="ARBA00023143"/>
    </source>
</evidence>
<comment type="similarity">
    <text evidence="2 10">Belongs to the FliR/MopE/SpaR family.</text>
</comment>
<sequence length="259" mass="29109">MNQQELLIQIYHLGLILFRIIAVFLIAPIYGSQAVPKRLKLALALLIIFILYPQIPVAQIEWPQPLLKMFIYFVMEFIVGLIIGFIFSLAFTTIQLAGQFIDRRMGYALANVMNPSEGFQVPLVGQFKNIVATLIFLTVNGHHYILKLLDESFMMVPINQLSFSTGLAQSLMKIIGDIFPIAFKIALPIVSILFIIDLAFGLVARVVPQMNVFIMGMPTKSLVGLLMLSFVLGNYINFLEGFFTDTVQNLYNVLQVMGP</sequence>
<dbReference type="Proteomes" id="UP000774000">
    <property type="component" value="Unassembled WGS sequence"/>
</dbReference>
<evidence type="ECO:0000256" key="1">
    <source>
        <dbReference type="ARBA" id="ARBA00002578"/>
    </source>
</evidence>
<keyword evidence="11" id="KW-0966">Cell projection</keyword>
<evidence type="ECO:0000256" key="6">
    <source>
        <dbReference type="ARBA" id="ARBA00022989"/>
    </source>
</evidence>
<dbReference type="Pfam" id="PF01311">
    <property type="entry name" value="Bac_export_1"/>
    <property type="match status" value="1"/>
</dbReference>
<evidence type="ECO:0000256" key="7">
    <source>
        <dbReference type="ARBA" id="ARBA00023136"/>
    </source>
</evidence>